<sequence>MDDLVDFAGSMASAAVVDLTRDTDAVFMAILTGFSMLQKTSLFKRRRANCQGINFMSLLEASRDFSVTRDVDKVYGLLGLASDVLGKTISVDVTKSAVEVYIKAAKFDIATDPTLTLLRLASSSQPLEGLPSWCPNFSGPWGTSMFGCQAFKHDSAENAGISLFPFVSSNQPLGSLRSLWPSFAAPRTTFPFDSLIGEGGPIHYAGLNPSLLNYASSILDPLGNLYHATSSATSNLLSVSGVELDQIAQVVPGGWQWDNSANIGLSDGQAARTLVWEDACLKCPKEYTIHPQTETFQKHIGAHLIANTLNGKKCTSNQRDMYVLMEVCLAMAAAMEHQPMIACSMGKPFTDAQAVDVNVLFRAASLSCLGRCFFSTENGRIGLRPERVEGWRSDLCDSECVDAVYHSAGGGGGL</sequence>
<dbReference type="Proteomes" id="UP000664203">
    <property type="component" value="Unassembled WGS sequence"/>
</dbReference>
<evidence type="ECO:0000313" key="1">
    <source>
        <dbReference type="EMBL" id="CAF9913174.1"/>
    </source>
</evidence>
<proteinExistence type="predicted"/>
<gene>
    <name evidence="1" type="ORF">ALECFALPRED_008657</name>
</gene>
<dbReference type="InterPro" id="IPR052895">
    <property type="entry name" value="HetReg/Transcr_Mod"/>
</dbReference>
<comment type="caution">
    <text evidence="1">The sequence shown here is derived from an EMBL/GenBank/DDBJ whole genome shotgun (WGS) entry which is preliminary data.</text>
</comment>
<protein>
    <submittedName>
        <fullName evidence="1">Uncharacterized protein</fullName>
    </submittedName>
</protein>
<dbReference type="AlphaFoldDB" id="A0A8H3EV27"/>
<dbReference type="EMBL" id="CAJPDR010000060">
    <property type="protein sequence ID" value="CAF9913174.1"/>
    <property type="molecule type" value="Genomic_DNA"/>
</dbReference>
<dbReference type="PANTHER" id="PTHR24148:SF82">
    <property type="entry name" value="HETEROKARYON INCOMPATIBILITY DOMAIN-CONTAINING PROTEIN"/>
    <property type="match status" value="1"/>
</dbReference>
<evidence type="ECO:0000313" key="2">
    <source>
        <dbReference type="Proteomes" id="UP000664203"/>
    </source>
</evidence>
<dbReference type="PANTHER" id="PTHR24148">
    <property type="entry name" value="ANKYRIN REPEAT DOMAIN-CONTAINING PROTEIN 39 HOMOLOG-RELATED"/>
    <property type="match status" value="1"/>
</dbReference>
<reference evidence="1" key="1">
    <citation type="submission" date="2021-03" db="EMBL/GenBank/DDBJ databases">
        <authorList>
            <person name="Tagirdzhanova G."/>
        </authorList>
    </citation>
    <scope>NUCLEOTIDE SEQUENCE</scope>
</reference>
<name>A0A8H3EV27_9LECA</name>
<keyword evidence="2" id="KW-1185">Reference proteome</keyword>
<dbReference type="OrthoDB" id="5416609at2759"/>
<accession>A0A8H3EV27</accession>
<organism evidence="1 2">
    <name type="scientific">Alectoria fallacina</name>
    <dbReference type="NCBI Taxonomy" id="1903189"/>
    <lineage>
        <taxon>Eukaryota</taxon>
        <taxon>Fungi</taxon>
        <taxon>Dikarya</taxon>
        <taxon>Ascomycota</taxon>
        <taxon>Pezizomycotina</taxon>
        <taxon>Lecanoromycetes</taxon>
        <taxon>OSLEUM clade</taxon>
        <taxon>Lecanoromycetidae</taxon>
        <taxon>Lecanorales</taxon>
        <taxon>Lecanorineae</taxon>
        <taxon>Parmeliaceae</taxon>
        <taxon>Alectoria</taxon>
    </lineage>
</organism>